<keyword evidence="2" id="KW-1185">Reference proteome</keyword>
<evidence type="ECO:0000313" key="1">
    <source>
        <dbReference type="EMBL" id="CAG8658383.1"/>
    </source>
</evidence>
<reference evidence="1" key="1">
    <citation type="submission" date="2021-06" db="EMBL/GenBank/DDBJ databases">
        <authorList>
            <person name="Kallberg Y."/>
            <person name="Tangrot J."/>
            <person name="Rosling A."/>
        </authorList>
    </citation>
    <scope>NUCLEOTIDE SEQUENCE</scope>
    <source>
        <strain evidence="1">UK204</strain>
    </source>
</reference>
<organism evidence="1 2">
    <name type="scientific">Funneliformis caledonium</name>
    <dbReference type="NCBI Taxonomy" id="1117310"/>
    <lineage>
        <taxon>Eukaryota</taxon>
        <taxon>Fungi</taxon>
        <taxon>Fungi incertae sedis</taxon>
        <taxon>Mucoromycota</taxon>
        <taxon>Glomeromycotina</taxon>
        <taxon>Glomeromycetes</taxon>
        <taxon>Glomerales</taxon>
        <taxon>Glomeraceae</taxon>
        <taxon>Funneliformis</taxon>
    </lineage>
</organism>
<evidence type="ECO:0000313" key="2">
    <source>
        <dbReference type="Proteomes" id="UP000789570"/>
    </source>
</evidence>
<proteinExistence type="predicted"/>
<protein>
    <submittedName>
        <fullName evidence="1">12588_t:CDS:1</fullName>
    </submittedName>
</protein>
<sequence>MSKRWKPLVTLIATGVIVPYLHFGPFLKSWWHVRMSQDNGTKIERYYPFRLGMKTQVKLKNRPLTIRVVQGNKHNSLLPGFLCESLLESNEEVENDPTSAISKLYKKIFQNETRFSRVLVMGMEDNNILDELVMIHSIGIPTEQRDLYGFASSFLYYKSKERVLFFQTVDENGYSICVYKENQLSEEFRESDSYEFWIRSSDPESDKVMINMLYQSSFLRTIPKHIFNATEVFWKCFEQRLSLNKCVSNGKQRILSIIEDKFPYKELQTRLHVNTL</sequence>
<comment type="caution">
    <text evidence="1">The sequence shown here is derived from an EMBL/GenBank/DDBJ whole genome shotgun (WGS) entry which is preliminary data.</text>
</comment>
<dbReference type="EMBL" id="CAJVPQ010004794">
    <property type="protein sequence ID" value="CAG8658383.1"/>
    <property type="molecule type" value="Genomic_DNA"/>
</dbReference>
<accession>A0A9N9H4R3</accession>
<dbReference type="OrthoDB" id="2409573at2759"/>
<name>A0A9N9H4R3_9GLOM</name>
<dbReference type="AlphaFoldDB" id="A0A9N9H4R3"/>
<dbReference type="Proteomes" id="UP000789570">
    <property type="component" value="Unassembled WGS sequence"/>
</dbReference>
<gene>
    <name evidence="1" type="ORF">FCALED_LOCUS11422</name>
</gene>